<accession>A0ABV7D9V6</accession>
<comment type="caution">
    <text evidence="2">The sequence shown here is derived from an EMBL/GenBank/DDBJ whole genome shotgun (WGS) entry which is preliminary data.</text>
</comment>
<sequence length="109" mass="12015">MILVIFRVLLLLLPLALMVMWLRYRALKTTDEGISDADVTKARRFLLLIIVAIIITGIGLKLSDDSGNTDMVYVPARMENGELIPGKFVPAEEIEKPDAASKTETGAEN</sequence>
<protein>
    <recommendedName>
        <fullName evidence="4">DUF2909 domain-containing protein</fullName>
    </recommendedName>
</protein>
<keyword evidence="1" id="KW-0812">Transmembrane</keyword>
<name>A0ABV7D9V6_9PROT</name>
<reference evidence="3" key="1">
    <citation type="journal article" date="2019" name="Int. J. Syst. Evol. Microbiol.">
        <title>The Global Catalogue of Microorganisms (GCM) 10K type strain sequencing project: providing services to taxonomists for standard genome sequencing and annotation.</title>
        <authorList>
            <consortium name="The Broad Institute Genomics Platform"/>
            <consortium name="The Broad Institute Genome Sequencing Center for Infectious Disease"/>
            <person name="Wu L."/>
            <person name="Ma J."/>
        </authorList>
    </citation>
    <scope>NUCLEOTIDE SEQUENCE [LARGE SCALE GENOMIC DNA]</scope>
    <source>
        <strain evidence="3">KCTC 62164</strain>
    </source>
</reference>
<keyword evidence="1" id="KW-0472">Membrane</keyword>
<keyword evidence="1" id="KW-1133">Transmembrane helix</keyword>
<keyword evidence="3" id="KW-1185">Reference proteome</keyword>
<evidence type="ECO:0000313" key="3">
    <source>
        <dbReference type="Proteomes" id="UP001595444"/>
    </source>
</evidence>
<dbReference type="EMBL" id="JBHRSL010000027">
    <property type="protein sequence ID" value="MFC3053429.1"/>
    <property type="molecule type" value="Genomic_DNA"/>
</dbReference>
<evidence type="ECO:0008006" key="4">
    <source>
        <dbReference type="Google" id="ProtNLM"/>
    </source>
</evidence>
<gene>
    <name evidence="2" type="ORF">ACFOKA_16140</name>
</gene>
<proteinExistence type="predicted"/>
<feature type="transmembrane region" description="Helical" evidence="1">
    <location>
        <begin position="6"/>
        <end position="24"/>
    </location>
</feature>
<feature type="transmembrane region" description="Helical" evidence="1">
    <location>
        <begin position="45"/>
        <end position="63"/>
    </location>
</feature>
<dbReference type="Proteomes" id="UP001595444">
    <property type="component" value="Unassembled WGS sequence"/>
</dbReference>
<evidence type="ECO:0000313" key="2">
    <source>
        <dbReference type="EMBL" id="MFC3053429.1"/>
    </source>
</evidence>
<evidence type="ECO:0000256" key="1">
    <source>
        <dbReference type="SAM" id="Phobius"/>
    </source>
</evidence>
<dbReference type="RefSeq" id="WP_194215617.1">
    <property type="nucleotide sequence ID" value="NZ_CP061205.1"/>
</dbReference>
<organism evidence="2 3">
    <name type="scientific">Kordiimonas pumila</name>
    <dbReference type="NCBI Taxonomy" id="2161677"/>
    <lineage>
        <taxon>Bacteria</taxon>
        <taxon>Pseudomonadati</taxon>
        <taxon>Pseudomonadota</taxon>
        <taxon>Alphaproteobacteria</taxon>
        <taxon>Kordiimonadales</taxon>
        <taxon>Kordiimonadaceae</taxon>
        <taxon>Kordiimonas</taxon>
    </lineage>
</organism>